<dbReference type="OrthoDB" id="39300at2759"/>
<keyword evidence="5" id="KW-1185">Reference proteome</keyword>
<dbReference type="PANTHER" id="PTHR46769:SF2">
    <property type="entry name" value="FIBROCYSTIN-L ISOFORM 2 PRECURSOR-RELATED"/>
    <property type="match status" value="1"/>
</dbReference>
<sequence>MLYGAQLVFKDTVEIPCGTCVLMTHSLLGTLELFQGLTIFGKLIIPNGIVLDVRTTSILVHGELIIESTKPIDGTPDISITWMDTPNHPLSFRPPSNGENSEDICGGKHYSCDMGRKPFIVAGGRLAIRGLPSSSMPTWVPVYDVDQSPIPTTEYRTYQQPLPGCPQDDILIHHDFLGSPILTFAGSYGSFFEWTTNGRLKVTNRTHAQHCPIIDLKHIRHCLQADKTYLLTAKVLLTKDDIVDQSDCARGEDDSTCMKIYQARMSEKGLGRTTSIWKERRSFGSMLGEETTISVEFNFTSTQMSEPNIYEILQLRGPGPGVDMEMIEFTLRAPPKEAFPEIDNLCNDLVPINSDAELLGLSPYPFRTNHEDTHLSVVAEGSNHYFEITGREFAVQNARRGNSRNAGITWDVPRSCIMKTHSKFTFKADIRMHSLSLVSAEWKIRGTRTRKKPVIESLAACPSSVGNWVSCYGEFKPSIELTKFDRFEVFLETDTSSYDIDYDVDNISFKRTTKGEGGFDRLILPKSVENVWNTGAELLITSHTSEWDGHSTRRITSIENHDKEGYVSISLNEPIDRPITLSSNPFYATEIALLSRNIVFNGANGGHLTVLNTPNQAQLIQGVEFREFGSGEEVREAYPIYFDNCNDSSGSIVSKNSIRDSKRGCIVLDGTNNVLVEQNVAFATKGHCFVVKTGKEKGNVFKSNLGAFCQEEDIDTTPATFWIGSPSNFWIDNVASGSEGFGFWFQPKDHTNDSYGTYSVESPHLMQLTQFTRNAAHSTHKESLKFTGYTPTQTASINNFKSYLNNRGHIDVSSSANIAAYNMFLDTPLATVPFPIMSDTTVIEVTQDKDISIDILNPEVEHHESFSNPTDVFNLQSSPSLTE</sequence>
<dbReference type="InParanoid" id="A0A1E7FAD9"/>
<dbReference type="InterPro" id="IPR052387">
    <property type="entry name" value="Fibrocystin"/>
</dbReference>
<dbReference type="SUPFAM" id="SSF51126">
    <property type="entry name" value="Pectin lyase-like"/>
    <property type="match status" value="1"/>
</dbReference>
<feature type="region of interest" description="Disordered" evidence="2">
    <location>
        <begin position="864"/>
        <end position="883"/>
    </location>
</feature>
<feature type="compositionally biased region" description="Polar residues" evidence="2">
    <location>
        <begin position="866"/>
        <end position="883"/>
    </location>
</feature>
<dbReference type="Gene3D" id="2.160.20.10">
    <property type="entry name" value="Single-stranded right-handed beta-helix, Pectin lyase-like"/>
    <property type="match status" value="1"/>
</dbReference>
<dbReference type="Pfam" id="PF24606">
    <property type="entry name" value="CEMIP_beta-hel"/>
    <property type="match status" value="1"/>
</dbReference>
<keyword evidence="1" id="KW-0732">Signal</keyword>
<dbReference type="InterPro" id="IPR011050">
    <property type="entry name" value="Pectin_lyase_fold/virulence"/>
</dbReference>
<proteinExistence type="predicted"/>
<name>A0A1E7FAD9_9STRA</name>
<gene>
    <name evidence="4" type="ORF">FRACYDRAFT_261519</name>
</gene>
<evidence type="ECO:0000313" key="4">
    <source>
        <dbReference type="EMBL" id="OEU15106.1"/>
    </source>
</evidence>
<dbReference type="InterPro" id="IPR012334">
    <property type="entry name" value="Pectin_lyas_fold"/>
</dbReference>
<dbReference type="AlphaFoldDB" id="A0A1E7FAD9"/>
<accession>A0A1E7FAD9</accession>
<dbReference type="Proteomes" id="UP000095751">
    <property type="component" value="Unassembled WGS sequence"/>
</dbReference>
<organism evidence="4 5">
    <name type="scientific">Fragilariopsis cylindrus CCMP1102</name>
    <dbReference type="NCBI Taxonomy" id="635003"/>
    <lineage>
        <taxon>Eukaryota</taxon>
        <taxon>Sar</taxon>
        <taxon>Stramenopiles</taxon>
        <taxon>Ochrophyta</taxon>
        <taxon>Bacillariophyta</taxon>
        <taxon>Bacillariophyceae</taxon>
        <taxon>Bacillariophycidae</taxon>
        <taxon>Bacillariales</taxon>
        <taxon>Bacillariaceae</taxon>
        <taxon>Fragilariopsis</taxon>
    </lineage>
</organism>
<dbReference type="InterPro" id="IPR055401">
    <property type="entry name" value="CEMIP_beta-hel_dom"/>
</dbReference>
<protein>
    <recommendedName>
        <fullName evidence="3">CEMIP beta-helix domain-containing protein</fullName>
    </recommendedName>
</protein>
<evidence type="ECO:0000256" key="2">
    <source>
        <dbReference type="SAM" id="MobiDB-lite"/>
    </source>
</evidence>
<evidence type="ECO:0000313" key="5">
    <source>
        <dbReference type="Proteomes" id="UP000095751"/>
    </source>
</evidence>
<reference evidence="4 5" key="1">
    <citation type="submission" date="2016-09" db="EMBL/GenBank/DDBJ databases">
        <title>Extensive genetic diversity and differential bi-allelic expression allows diatom success in the polar Southern Ocean.</title>
        <authorList>
            <consortium name="DOE Joint Genome Institute"/>
            <person name="Mock T."/>
            <person name="Otillar R.P."/>
            <person name="Strauss J."/>
            <person name="Dupont C."/>
            <person name="Frickenhaus S."/>
            <person name="Maumus F."/>
            <person name="Mcmullan M."/>
            <person name="Sanges R."/>
            <person name="Schmutz J."/>
            <person name="Toseland A."/>
            <person name="Valas R."/>
            <person name="Veluchamy A."/>
            <person name="Ward B.J."/>
            <person name="Allen A."/>
            <person name="Barry K."/>
            <person name="Falciatore A."/>
            <person name="Ferrante M."/>
            <person name="Fortunato A.E."/>
            <person name="Gloeckner G."/>
            <person name="Gruber A."/>
            <person name="Hipkin R."/>
            <person name="Janech M."/>
            <person name="Kroth P."/>
            <person name="Leese F."/>
            <person name="Lindquist E."/>
            <person name="Lyon B.R."/>
            <person name="Martin J."/>
            <person name="Mayer C."/>
            <person name="Parker M."/>
            <person name="Quesneville H."/>
            <person name="Raymond J."/>
            <person name="Uhlig C."/>
            <person name="Valentin K.U."/>
            <person name="Worden A.Z."/>
            <person name="Armbrust E.V."/>
            <person name="Bowler C."/>
            <person name="Green B."/>
            <person name="Moulton V."/>
            <person name="Van Oosterhout C."/>
            <person name="Grigoriev I."/>
        </authorList>
    </citation>
    <scope>NUCLEOTIDE SEQUENCE [LARGE SCALE GENOMIC DNA]</scope>
    <source>
        <strain evidence="4 5">CCMP1102</strain>
    </source>
</reference>
<dbReference type="PANTHER" id="PTHR46769">
    <property type="entry name" value="POLYCYSTIC KIDNEY AND HEPATIC DISEASE 1 (AUTOSOMAL RECESSIVE)-LIKE 1"/>
    <property type="match status" value="1"/>
</dbReference>
<dbReference type="EMBL" id="KV784359">
    <property type="protein sequence ID" value="OEU15106.1"/>
    <property type="molecule type" value="Genomic_DNA"/>
</dbReference>
<dbReference type="KEGG" id="fcy:FRACYDRAFT_261519"/>
<evidence type="ECO:0000256" key="1">
    <source>
        <dbReference type="ARBA" id="ARBA00022729"/>
    </source>
</evidence>
<feature type="domain" description="CEMIP beta-helix" evidence="3">
    <location>
        <begin position="604"/>
        <end position="782"/>
    </location>
</feature>
<evidence type="ECO:0000259" key="3">
    <source>
        <dbReference type="Pfam" id="PF24606"/>
    </source>
</evidence>